<accession>A0ABS8UW48</accession>
<comment type="caution">
    <text evidence="2">The sequence shown here is derived from an EMBL/GenBank/DDBJ whole genome shotgun (WGS) entry which is preliminary data.</text>
</comment>
<feature type="compositionally biased region" description="Basic and acidic residues" evidence="1">
    <location>
        <begin position="127"/>
        <end position="147"/>
    </location>
</feature>
<evidence type="ECO:0000256" key="1">
    <source>
        <dbReference type="SAM" id="MobiDB-lite"/>
    </source>
</evidence>
<keyword evidence="3" id="KW-1185">Reference proteome</keyword>
<organism evidence="2 3">
    <name type="scientific">Datura stramonium</name>
    <name type="common">Jimsonweed</name>
    <name type="synonym">Common thornapple</name>
    <dbReference type="NCBI Taxonomy" id="4076"/>
    <lineage>
        <taxon>Eukaryota</taxon>
        <taxon>Viridiplantae</taxon>
        <taxon>Streptophyta</taxon>
        <taxon>Embryophyta</taxon>
        <taxon>Tracheophyta</taxon>
        <taxon>Spermatophyta</taxon>
        <taxon>Magnoliopsida</taxon>
        <taxon>eudicotyledons</taxon>
        <taxon>Gunneridae</taxon>
        <taxon>Pentapetalae</taxon>
        <taxon>asterids</taxon>
        <taxon>lamiids</taxon>
        <taxon>Solanales</taxon>
        <taxon>Solanaceae</taxon>
        <taxon>Solanoideae</taxon>
        <taxon>Datureae</taxon>
        <taxon>Datura</taxon>
    </lineage>
</organism>
<dbReference type="Proteomes" id="UP000823775">
    <property type="component" value="Unassembled WGS sequence"/>
</dbReference>
<evidence type="ECO:0000313" key="3">
    <source>
        <dbReference type="Proteomes" id="UP000823775"/>
    </source>
</evidence>
<dbReference type="EMBL" id="JACEIK010002842">
    <property type="protein sequence ID" value="MCD9639088.1"/>
    <property type="molecule type" value="Genomic_DNA"/>
</dbReference>
<sequence length="166" mass="19554">MDKLALLGDNISNDLTSFSLRDGQRYSEQPRKCDSVDNNMVKVLMLGYWVLGTKLSSAYLKRLGRRRLGEIGERRRERTWRIRGGRCVITLGKRQRRCDSGYGPWVNDVEEKPRVFMDWRMERQRTRVESKEKRTMGVGEMRRERRQSAPSWEAGAAGRGERRMNR</sequence>
<feature type="region of interest" description="Disordered" evidence="1">
    <location>
        <begin position="127"/>
        <end position="166"/>
    </location>
</feature>
<proteinExistence type="predicted"/>
<evidence type="ECO:0000313" key="2">
    <source>
        <dbReference type="EMBL" id="MCD9639088.1"/>
    </source>
</evidence>
<gene>
    <name evidence="2" type="ORF">HAX54_023391</name>
</gene>
<protein>
    <submittedName>
        <fullName evidence="2">Uncharacterized protein</fullName>
    </submittedName>
</protein>
<reference evidence="2 3" key="1">
    <citation type="journal article" date="2021" name="BMC Genomics">
        <title>Datura genome reveals duplications of psychoactive alkaloid biosynthetic genes and high mutation rate following tissue culture.</title>
        <authorList>
            <person name="Rajewski A."/>
            <person name="Carter-House D."/>
            <person name="Stajich J."/>
            <person name="Litt A."/>
        </authorList>
    </citation>
    <scope>NUCLEOTIDE SEQUENCE [LARGE SCALE GENOMIC DNA]</scope>
    <source>
        <strain evidence="2">AR-01</strain>
    </source>
</reference>
<name>A0ABS8UW48_DATST</name>